<organism evidence="1 2">
    <name type="scientific">Halomonas kalidii</name>
    <dbReference type="NCBI Taxonomy" id="3043293"/>
    <lineage>
        <taxon>Bacteria</taxon>
        <taxon>Pseudomonadati</taxon>
        <taxon>Pseudomonadota</taxon>
        <taxon>Gammaproteobacteria</taxon>
        <taxon>Oceanospirillales</taxon>
        <taxon>Halomonadaceae</taxon>
        <taxon>Halomonas</taxon>
    </lineage>
</organism>
<dbReference type="Proteomes" id="UP001244242">
    <property type="component" value="Unassembled WGS sequence"/>
</dbReference>
<proteinExistence type="predicted"/>
<name>A0ABT6VPB0_9GAMM</name>
<sequence>MSEAPTRPTTDGYTLLGDFLSTLTTDTEPKDIEVPALKYREFSEPFYKVRPDYLLVEGVGVHASYNLRGHVTLRGDTLSVSAMGRTAASRLGSVDWFVSAALLDGMQEIAKQELARGGVAAWPEDDFEPIGHVTFTLPMPPRRLTLQLIGGYLFSSGSGNLASGTSEIGFEIEVEAQ</sequence>
<protein>
    <recommendedName>
        <fullName evidence="3">DUF4403 family protein</fullName>
    </recommendedName>
</protein>
<dbReference type="EMBL" id="JASCQO010000049">
    <property type="protein sequence ID" value="MDI5935831.1"/>
    <property type="molecule type" value="Genomic_DNA"/>
</dbReference>
<evidence type="ECO:0000313" key="2">
    <source>
        <dbReference type="Proteomes" id="UP001244242"/>
    </source>
</evidence>
<dbReference type="RefSeq" id="WP_282723253.1">
    <property type="nucleotide sequence ID" value="NZ_JASCQO010000049.1"/>
</dbReference>
<reference evidence="1 2" key="1">
    <citation type="submission" date="2023-04" db="EMBL/GenBank/DDBJ databases">
        <title>Halomonas strains isolated from rhizosphere soil.</title>
        <authorList>
            <person name="Xu L."/>
            <person name="Sun J.-Q."/>
        </authorList>
    </citation>
    <scope>NUCLEOTIDE SEQUENCE [LARGE SCALE GENOMIC DNA]</scope>
    <source>
        <strain evidence="1 2">LN1S58</strain>
    </source>
</reference>
<gene>
    <name evidence="1" type="ORF">QLQ84_18725</name>
</gene>
<evidence type="ECO:0008006" key="3">
    <source>
        <dbReference type="Google" id="ProtNLM"/>
    </source>
</evidence>
<keyword evidence="2" id="KW-1185">Reference proteome</keyword>
<accession>A0ABT6VPB0</accession>
<evidence type="ECO:0000313" key="1">
    <source>
        <dbReference type="EMBL" id="MDI5935831.1"/>
    </source>
</evidence>
<comment type="caution">
    <text evidence="1">The sequence shown here is derived from an EMBL/GenBank/DDBJ whole genome shotgun (WGS) entry which is preliminary data.</text>
</comment>